<sequence>MIKTTSNLQFEAILDTEQHENWSPKEAVDKLEQMLPTLNKPILIFSQTSRSAAFVVLLYLAKRTKEDPNFEARINSARLFKITATMGMDFTSDYYKQIVSEVTGEPKLEKPPVPNIEPKSWIEYWLAHPVYKNWFTAGQITKPVFPSVESAGFPVVVNVRSGKTYNGNPNQEEVTLVNVRENTGTYGKEVKKLRQSKDRLEDTRIDPLKPKRYVSENSDRNYESRNENDFGDDIGYNEEKEREYFTEYGKLQYLHLPIVSAAPFTKDVYETYRDRLLELGSKGPVLVHCAKARRAGFLTILAAAQQHNKDLAWALRRSRELGYGVSEETNPVVYETFVGVLGTDCSDGDRD</sequence>
<name>A0AAN8JFR3_PATCE</name>
<evidence type="ECO:0000256" key="1">
    <source>
        <dbReference type="SAM" id="MobiDB-lite"/>
    </source>
</evidence>
<proteinExistence type="predicted"/>
<protein>
    <submittedName>
        <fullName evidence="2">Uncharacterized protein</fullName>
    </submittedName>
</protein>
<dbReference type="Proteomes" id="UP001347796">
    <property type="component" value="Unassembled WGS sequence"/>
</dbReference>
<evidence type="ECO:0000313" key="2">
    <source>
        <dbReference type="EMBL" id="KAK6176140.1"/>
    </source>
</evidence>
<dbReference type="AlphaFoldDB" id="A0AAN8JFR3"/>
<dbReference type="SUPFAM" id="SSF52799">
    <property type="entry name" value="(Phosphotyrosine protein) phosphatases II"/>
    <property type="match status" value="1"/>
</dbReference>
<feature type="compositionally biased region" description="Basic and acidic residues" evidence="1">
    <location>
        <begin position="191"/>
        <end position="228"/>
    </location>
</feature>
<keyword evidence="3" id="KW-1185">Reference proteome</keyword>
<feature type="region of interest" description="Disordered" evidence="1">
    <location>
        <begin position="191"/>
        <end position="233"/>
    </location>
</feature>
<comment type="caution">
    <text evidence="2">The sequence shown here is derived from an EMBL/GenBank/DDBJ whole genome shotgun (WGS) entry which is preliminary data.</text>
</comment>
<organism evidence="2 3">
    <name type="scientific">Patella caerulea</name>
    <name type="common">Rayed Mediterranean limpet</name>
    <dbReference type="NCBI Taxonomy" id="87958"/>
    <lineage>
        <taxon>Eukaryota</taxon>
        <taxon>Metazoa</taxon>
        <taxon>Spiralia</taxon>
        <taxon>Lophotrochozoa</taxon>
        <taxon>Mollusca</taxon>
        <taxon>Gastropoda</taxon>
        <taxon>Patellogastropoda</taxon>
        <taxon>Patelloidea</taxon>
        <taxon>Patellidae</taxon>
        <taxon>Patella</taxon>
    </lineage>
</organism>
<dbReference type="Gene3D" id="3.90.190.10">
    <property type="entry name" value="Protein tyrosine phosphatase superfamily"/>
    <property type="match status" value="1"/>
</dbReference>
<dbReference type="InterPro" id="IPR029021">
    <property type="entry name" value="Prot-tyrosine_phosphatase-like"/>
</dbReference>
<dbReference type="EMBL" id="JAZGQO010000010">
    <property type="protein sequence ID" value="KAK6176140.1"/>
    <property type="molecule type" value="Genomic_DNA"/>
</dbReference>
<accession>A0AAN8JFR3</accession>
<evidence type="ECO:0000313" key="3">
    <source>
        <dbReference type="Proteomes" id="UP001347796"/>
    </source>
</evidence>
<gene>
    <name evidence="2" type="ORF">SNE40_014479</name>
</gene>
<reference evidence="2 3" key="1">
    <citation type="submission" date="2024-01" db="EMBL/GenBank/DDBJ databases">
        <title>The genome of the rayed Mediterranean limpet Patella caerulea (Linnaeus, 1758).</title>
        <authorList>
            <person name="Anh-Thu Weber A."/>
            <person name="Halstead-Nussloch G."/>
        </authorList>
    </citation>
    <scope>NUCLEOTIDE SEQUENCE [LARGE SCALE GENOMIC DNA]</scope>
    <source>
        <strain evidence="2">AATW-2023a</strain>
        <tissue evidence="2">Whole specimen</tissue>
    </source>
</reference>